<dbReference type="OrthoDB" id="2940848at2"/>
<name>A0A2V2ZN92_9BACI</name>
<proteinExistence type="predicted"/>
<dbReference type="Proteomes" id="UP000247150">
    <property type="component" value="Unassembled WGS sequence"/>
</dbReference>
<gene>
    <name evidence="1" type="ORF">DFO73_11273</name>
</gene>
<sequence>MKNTEMLKEQSYIFTTSVTEASPKVDFLVELFEFCPDMDCDGLPLIVLKGFDELIDFIEEMEMN</sequence>
<organism evidence="1 2">
    <name type="scientific">Cytobacillus oceanisediminis</name>
    <dbReference type="NCBI Taxonomy" id="665099"/>
    <lineage>
        <taxon>Bacteria</taxon>
        <taxon>Bacillati</taxon>
        <taxon>Bacillota</taxon>
        <taxon>Bacilli</taxon>
        <taxon>Bacillales</taxon>
        <taxon>Bacillaceae</taxon>
        <taxon>Cytobacillus</taxon>
    </lineage>
</organism>
<accession>A0A2V2ZN92</accession>
<dbReference type="EMBL" id="QGTW01000012">
    <property type="protein sequence ID" value="PWW25781.1"/>
    <property type="molecule type" value="Genomic_DNA"/>
</dbReference>
<protein>
    <submittedName>
        <fullName evidence="1">Uncharacterized protein</fullName>
    </submittedName>
</protein>
<comment type="caution">
    <text evidence="1">The sequence shown here is derived from an EMBL/GenBank/DDBJ whole genome shotgun (WGS) entry which is preliminary data.</text>
</comment>
<dbReference type="AlphaFoldDB" id="A0A2V2ZN92"/>
<dbReference type="RefSeq" id="WP_110066487.1">
    <property type="nucleotide sequence ID" value="NZ_QGTW01000012.1"/>
</dbReference>
<evidence type="ECO:0000313" key="1">
    <source>
        <dbReference type="EMBL" id="PWW25781.1"/>
    </source>
</evidence>
<evidence type="ECO:0000313" key="2">
    <source>
        <dbReference type="Proteomes" id="UP000247150"/>
    </source>
</evidence>
<reference evidence="1 2" key="1">
    <citation type="submission" date="2018-05" db="EMBL/GenBank/DDBJ databases">
        <title>Freshwater and sediment microbial communities from various areas in North America, analyzing microbe dynamics in response to fracking.</title>
        <authorList>
            <person name="Lamendella R."/>
        </authorList>
    </citation>
    <scope>NUCLEOTIDE SEQUENCE [LARGE SCALE GENOMIC DNA]</scope>
    <source>
        <strain evidence="1 2">15_TX</strain>
    </source>
</reference>